<dbReference type="EMBL" id="JARKIB010000475">
    <property type="protein sequence ID" value="KAJ7705219.1"/>
    <property type="molecule type" value="Genomic_DNA"/>
</dbReference>
<gene>
    <name evidence="1" type="ORF">B0H16DRAFT_1827409</name>
</gene>
<dbReference type="Proteomes" id="UP001215598">
    <property type="component" value="Unassembled WGS sequence"/>
</dbReference>
<comment type="caution">
    <text evidence="1">The sequence shown here is derived from an EMBL/GenBank/DDBJ whole genome shotgun (WGS) entry which is preliminary data.</text>
</comment>
<reference evidence="1" key="1">
    <citation type="submission" date="2023-03" db="EMBL/GenBank/DDBJ databases">
        <title>Massive genome expansion in bonnet fungi (Mycena s.s.) driven by repeated elements and novel gene families across ecological guilds.</title>
        <authorList>
            <consortium name="Lawrence Berkeley National Laboratory"/>
            <person name="Harder C.B."/>
            <person name="Miyauchi S."/>
            <person name="Viragh M."/>
            <person name="Kuo A."/>
            <person name="Thoen E."/>
            <person name="Andreopoulos B."/>
            <person name="Lu D."/>
            <person name="Skrede I."/>
            <person name="Drula E."/>
            <person name="Henrissat B."/>
            <person name="Morin E."/>
            <person name="Kohler A."/>
            <person name="Barry K."/>
            <person name="LaButti K."/>
            <person name="Morin E."/>
            <person name="Salamov A."/>
            <person name="Lipzen A."/>
            <person name="Mereny Z."/>
            <person name="Hegedus B."/>
            <person name="Baldrian P."/>
            <person name="Stursova M."/>
            <person name="Weitz H."/>
            <person name="Taylor A."/>
            <person name="Grigoriev I.V."/>
            <person name="Nagy L.G."/>
            <person name="Martin F."/>
            <person name="Kauserud H."/>
        </authorList>
    </citation>
    <scope>NUCLEOTIDE SEQUENCE</scope>
    <source>
        <strain evidence="1">CBHHK182m</strain>
    </source>
</reference>
<accession>A0AAD7M826</accession>
<protein>
    <submittedName>
        <fullName evidence="1">Uncharacterized protein</fullName>
    </submittedName>
</protein>
<sequence length="222" mass="24906">MYATVTKRSYLGSGSAGILNSTSKVQQDVKPPADARVFRDIIAGQLREPIYDDSQKKCGAHQKSVVRIINVQIERHSQLLRSGFRANPLAQQYRKFPGNLRQPSRTCIFAASRVSRDVRSFIFSPALVVLFTKWIIERRACIPGGNNHAAEECIETRHGAEGVIIVLGKGDTDIPHLNLYKCANDVKHRCKIDSRIDHEFNNNGTECNDRLPVVQNFLNLHG</sequence>
<dbReference type="AlphaFoldDB" id="A0AAD7M826"/>
<name>A0AAD7M826_9AGAR</name>
<keyword evidence="2" id="KW-1185">Reference proteome</keyword>
<evidence type="ECO:0000313" key="1">
    <source>
        <dbReference type="EMBL" id="KAJ7705219.1"/>
    </source>
</evidence>
<organism evidence="1 2">
    <name type="scientific">Mycena metata</name>
    <dbReference type="NCBI Taxonomy" id="1033252"/>
    <lineage>
        <taxon>Eukaryota</taxon>
        <taxon>Fungi</taxon>
        <taxon>Dikarya</taxon>
        <taxon>Basidiomycota</taxon>
        <taxon>Agaricomycotina</taxon>
        <taxon>Agaricomycetes</taxon>
        <taxon>Agaricomycetidae</taxon>
        <taxon>Agaricales</taxon>
        <taxon>Marasmiineae</taxon>
        <taxon>Mycenaceae</taxon>
        <taxon>Mycena</taxon>
    </lineage>
</organism>
<proteinExistence type="predicted"/>
<evidence type="ECO:0000313" key="2">
    <source>
        <dbReference type="Proteomes" id="UP001215598"/>
    </source>
</evidence>